<comment type="subcellular location">
    <subcellularLocation>
        <location evidence="1">Cell inner membrane</location>
        <topology evidence="1">Multi-pass membrane protein</topology>
    </subcellularLocation>
    <subcellularLocation>
        <location evidence="14">Cell membrane</location>
        <topology evidence="14">Multi-pass membrane protein</topology>
    </subcellularLocation>
</comment>
<evidence type="ECO:0000256" key="3">
    <source>
        <dbReference type="ARBA" id="ARBA00022448"/>
    </source>
</evidence>
<dbReference type="InterPro" id="IPR003752">
    <property type="entry name" value="DiS_bond_form_DsbB/BdbC"/>
</dbReference>
<keyword evidence="12 14" id="KW-0143">Chaperone</keyword>
<dbReference type="Gene3D" id="1.20.1550.10">
    <property type="entry name" value="DsbB-like"/>
    <property type="match status" value="1"/>
</dbReference>
<dbReference type="GeneID" id="93984750"/>
<evidence type="ECO:0000256" key="12">
    <source>
        <dbReference type="ARBA" id="ARBA00023186"/>
    </source>
</evidence>
<gene>
    <name evidence="14" type="primary">dsbB</name>
    <name evidence="16" type="ORF">AKN88_08365</name>
    <name evidence="17" type="ORF">HX099_02180</name>
</gene>
<dbReference type="Proteomes" id="UP000063953">
    <property type="component" value="Chromosome"/>
</dbReference>
<feature type="topological domain" description="Cytoplasmic" evidence="14">
    <location>
        <begin position="61"/>
        <end position="66"/>
    </location>
</feature>
<name>A0A0K1XEW5_9GAMM</name>
<comment type="caution">
    <text evidence="14">Lacks conserved residue(s) required for the propagation of feature annotation.</text>
</comment>
<dbReference type="SUPFAM" id="SSF158442">
    <property type="entry name" value="DsbB-like"/>
    <property type="match status" value="1"/>
</dbReference>
<evidence type="ECO:0000256" key="8">
    <source>
        <dbReference type="ARBA" id="ARBA00022989"/>
    </source>
</evidence>
<keyword evidence="4 14" id="KW-1003">Cell membrane</keyword>
<evidence type="ECO:0000256" key="2">
    <source>
        <dbReference type="ARBA" id="ARBA00008823"/>
    </source>
</evidence>
<evidence type="ECO:0000256" key="13">
    <source>
        <dbReference type="ARBA" id="ARBA00023284"/>
    </source>
</evidence>
<accession>A0A0K1XEW5</accession>
<keyword evidence="11 14" id="KW-1015">Disulfide bond</keyword>
<sequence>MSTSFRPLFILGLLGCCGLIAGAYYLQYVVGLEPCPLCYVQRIEVFTLGLIFFIAALHNPAALGRKLYAAGTLVVSALGMATAGRQMWLQTLPADELPACLPSMDYMIQAFPLIDVINKTLHGTADCAKIDWTFFGFNLAQLSFFSFCLIALFSLLLILRKA</sequence>
<dbReference type="GO" id="GO:0005886">
    <property type="term" value="C:plasma membrane"/>
    <property type="evidence" value="ECO:0007669"/>
    <property type="project" value="UniProtKB-SubCell"/>
</dbReference>
<reference evidence="16 18" key="1">
    <citation type="journal article" date="2015" name="Genome Announc.">
        <title>Genome Sequences of Oblitimonas alkaliphila gen. nov. sp. nov. (Proposed), a Novel Bacterium of the Pseudomonadaceae Family.</title>
        <authorList>
            <person name="Lauer A.C."/>
            <person name="Nicholson A.C."/>
            <person name="Humrighouse B.W."/>
            <person name="Emery B."/>
            <person name="Drobish A."/>
            <person name="Juieng P."/>
            <person name="Loparev V."/>
            <person name="McQuiston J.R."/>
        </authorList>
    </citation>
    <scope>NUCLEOTIDE SEQUENCE [LARGE SCALE GENOMIC DNA]</scope>
    <source>
        <strain evidence="16 18">E5571</strain>
    </source>
</reference>
<evidence type="ECO:0000256" key="7">
    <source>
        <dbReference type="ARBA" id="ARBA00022982"/>
    </source>
</evidence>
<dbReference type="InterPro" id="IPR050183">
    <property type="entry name" value="DsbB"/>
</dbReference>
<keyword evidence="8 14" id="KW-1133">Transmembrane helix</keyword>
<dbReference type="Proteomes" id="UP001173465">
    <property type="component" value="Unassembled WGS sequence"/>
</dbReference>
<dbReference type="KEGG" id="pbb:AKN87_10735"/>
<evidence type="ECO:0000256" key="4">
    <source>
        <dbReference type="ARBA" id="ARBA00022475"/>
    </source>
</evidence>
<dbReference type="Pfam" id="PF02600">
    <property type="entry name" value="DsbB"/>
    <property type="match status" value="1"/>
</dbReference>
<feature type="transmembrane region" description="Helical" evidence="15">
    <location>
        <begin position="67"/>
        <end position="88"/>
    </location>
</feature>
<reference evidence="17" key="3">
    <citation type="journal article" date="2022" name="Sci. Total Environ.">
        <title>Prevalence, transmission, and molecular epidemiology of tet(X)-positive bacteria among humans, animals, and environmental niches in China: An epidemiological, and genomic-based study.</title>
        <authorList>
            <person name="Dong N."/>
            <person name="Zeng Y."/>
            <person name="Cai C."/>
            <person name="Sun C."/>
            <person name="Lu J."/>
            <person name="Liu C."/>
            <person name="Zhou H."/>
            <person name="Sun Q."/>
            <person name="Shu L."/>
            <person name="Wang H."/>
            <person name="Wang Y."/>
            <person name="Wang S."/>
            <person name="Wu C."/>
            <person name="Chan E.W."/>
            <person name="Chen G."/>
            <person name="Shen Z."/>
            <person name="Chen S."/>
            <person name="Zhang R."/>
        </authorList>
    </citation>
    <scope>NUCLEOTIDE SEQUENCE</scope>
    <source>
        <strain evidence="17">DF46-2-2</strain>
    </source>
</reference>
<comment type="function">
    <text evidence="14">Required for disulfide bond formation in some periplasmic proteins. Acts by oxidizing the DsbA protein.</text>
</comment>
<dbReference type="RefSeq" id="WP_053101116.1">
    <property type="nucleotide sequence ID" value="NZ_CP012358.1"/>
</dbReference>
<feature type="topological domain" description="Periplasmic" evidence="14">
    <location>
        <begin position="26"/>
        <end position="43"/>
    </location>
</feature>
<proteinExistence type="inferred from homology"/>
<dbReference type="GO" id="GO:0015035">
    <property type="term" value="F:protein-disulfide reductase activity"/>
    <property type="evidence" value="ECO:0007669"/>
    <property type="project" value="UniProtKB-UniRule"/>
</dbReference>
<evidence type="ECO:0000256" key="5">
    <source>
        <dbReference type="ARBA" id="ARBA00022519"/>
    </source>
</evidence>
<keyword evidence="10 14" id="KW-0472">Membrane</keyword>
<reference evidence="17" key="2">
    <citation type="submission" date="2020-06" db="EMBL/GenBank/DDBJ databases">
        <authorList>
            <person name="Dong N."/>
        </authorList>
    </citation>
    <scope>NUCLEOTIDE SEQUENCE</scope>
    <source>
        <strain evidence="17">DF46-2-2</strain>
    </source>
</reference>
<dbReference type="AlphaFoldDB" id="A0A0K1XEW5"/>
<keyword evidence="5" id="KW-0997">Cell inner membrane</keyword>
<dbReference type="PANTHER" id="PTHR36570">
    <property type="entry name" value="DISULFIDE BOND FORMATION PROTEIN B"/>
    <property type="match status" value="1"/>
</dbReference>
<evidence type="ECO:0000313" key="17">
    <source>
        <dbReference type="EMBL" id="MDM1695477.1"/>
    </source>
</evidence>
<keyword evidence="6 14" id="KW-0812">Transmembrane</keyword>
<keyword evidence="18" id="KW-1185">Reference proteome</keyword>
<dbReference type="EMBL" id="CP012365">
    <property type="protein sequence ID" value="AKX59940.1"/>
    <property type="molecule type" value="Genomic_DNA"/>
</dbReference>
<feature type="transmembrane region" description="Helical" evidence="15">
    <location>
        <begin position="139"/>
        <end position="159"/>
    </location>
</feature>
<dbReference type="HAMAP" id="MF_00286">
    <property type="entry name" value="DsbB"/>
    <property type="match status" value="1"/>
</dbReference>
<keyword evidence="9 14" id="KW-0560">Oxidoreductase</keyword>
<dbReference type="InterPro" id="IPR023380">
    <property type="entry name" value="DsbB-like_sf"/>
</dbReference>
<evidence type="ECO:0000256" key="11">
    <source>
        <dbReference type="ARBA" id="ARBA00023157"/>
    </source>
</evidence>
<feature type="topological domain" description="Cytoplasmic" evidence="14">
    <location>
        <begin position="1"/>
        <end position="8"/>
    </location>
</feature>
<feature type="disulfide bond" description="Redox-active" evidence="14">
    <location>
        <begin position="35"/>
        <end position="38"/>
    </location>
</feature>
<comment type="similarity">
    <text evidence="2 14">Belongs to the DsbB family.</text>
</comment>
<evidence type="ECO:0000313" key="16">
    <source>
        <dbReference type="EMBL" id="AKX59940.1"/>
    </source>
</evidence>
<evidence type="ECO:0000313" key="18">
    <source>
        <dbReference type="Proteomes" id="UP000063953"/>
    </source>
</evidence>
<evidence type="ECO:0000256" key="6">
    <source>
        <dbReference type="ARBA" id="ARBA00022692"/>
    </source>
</evidence>
<dbReference type="OrthoDB" id="3711263at2"/>
<protein>
    <recommendedName>
        <fullName evidence="14">Disulfide bond formation protein B</fullName>
    </recommendedName>
    <alternativeName>
        <fullName evidence="14">Disulfide oxidoreductase</fullName>
    </alternativeName>
</protein>
<evidence type="ECO:0000256" key="15">
    <source>
        <dbReference type="SAM" id="Phobius"/>
    </source>
</evidence>
<feature type="transmembrane region" description="Helical" evidence="15">
    <location>
        <begin position="39"/>
        <end position="58"/>
    </location>
</feature>
<dbReference type="GO" id="GO:0006457">
    <property type="term" value="P:protein folding"/>
    <property type="evidence" value="ECO:0007669"/>
    <property type="project" value="InterPro"/>
</dbReference>
<evidence type="ECO:0000256" key="9">
    <source>
        <dbReference type="ARBA" id="ARBA00023002"/>
    </source>
</evidence>
<dbReference type="GO" id="GO:0009055">
    <property type="term" value="F:electron transfer activity"/>
    <property type="evidence" value="ECO:0007669"/>
    <property type="project" value="UniProtKB-UniRule"/>
</dbReference>
<dbReference type="EMBL" id="JACANB010000001">
    <property type="protein sequence ID" value="MDM1695477.1"/>
    <property type="molecule type" value="Genomic_DNA"/>
</dbReference>
<evidence type="ECO:0000256" key="10">
    <source>
        <dbReference type="ARBA" id="ARBA00023136"/>
    </source>
</evidence>
<evidence type="ECO:0000256" key="14">
    <source>
        <dbReference type="HAMAP-Rule" id="MF_00286"/>
    </source>
</evidence>
<keyword evidence="3 14" id="KW-0813">Transport</keyword>
<dbReference type="PANTHER" id="PTHR36570:SF3">
    <property type="entry name" value="DISULFIDE BOND FORMATION PROTEIN B"/>
    <property type="match status" value="1"/>
</dbReference>
<dbReference type="STRING" id="1697053.AKN87_10735"/>
<organism evidence="16 18">
    <name type="scientific">Thiopseudomonas alkaliphila</name>
    <dbReference type="NCBI Taxonomy" id="1697053"/>
    <lineage>
        <taxon>Bacteria</taxon>
        <taxon>Pseudomonadati</taxon>
        <taxon>Pseudomonadota</taxon>
        <taxon>Gammaproteobacteria</taxon>
        <taxon>Pseudomonadales</taxon>
        <taxon>Pseudomonadaceae</taxon>
        <taxon>Thiopseudomonas</taxon>
    </lineage>
</organism>
<feature type="topological domain" description="Cytoplasmic" evidence="14">
    <location>
        <begin position="161"/>
        <end position="162"/>
    </location>
</feature>
<evidence type="ECO:0000256" key="1">
    <source>
        <dbReference type="ARBA" id="ARBA00004429"/>
    </source>
</evidence>
<keyword evidence="13 14" id="KW-0676">Redox-active center</keyword>
<keyword evidence="7 14" id="KW-0249">Electron transport</keyword>
<dbReference type="InterPro" id="IPR022920">
    <property type="entry name" value="Disulphide_bond_form_DsbB"/>
</dbReference>